<sequence>MVSLDKERLALTRLWCVAEIAQAAKTQPVLFQVAELTYEARQALYTGGRLVKPVAECVASNDADRNRILGQIRDADGGERAFDELINTLVEMRFGVLRGLQVPCGHAEEVLLRLRRLEISCVVPPGCLS</sequence>
<gene>
    <name evidence="1" type="ORF">BRAN1462_LOCUS31006</name>
</gene>
<evidence type="ECO:0000313" key="1">
    <source>
        <dbReference type="EMBL" id="CAD9579764.1"/>
    </source>
</evidence>
<dbReference type="EMBL" id="HBGW01048623">
    <property type="protein sequence ID" value="CAD9579764.1"/>
    <property type="molecule type" value="Transcribed_RNA"/>
</dbReference>
<dbReference type="AlphaFoldDB" id="A0A7S2P6Y7"/>
<reference evidence="1" key="1">
    <citation type="submission" date="2021-01" db="EMBL/GenBank/DDBJ databases">
        <authorList>
            <person name="Corre E."/>
            <person name="Pelletier E."/>
            <person name="Niang G."/>
            <person name="Scheremetjew M."/>
            <person name="Finn R."/>
            <person name="Kale V."/>
            <person name="Holt S."/>
            <person name="Cochrane G."/>
            <person name="Meng A."/>
            <person name="Brown T."/>
            <person name="Cohen L."/>
        </authorList>
    </citation>
    <scope>NUCLEOTIDE SEQUENCE</scope>
    <source>
        <strain evidence="1">RCC3387</strain>
    </source>
</reference>
<proteinExistence type="predicted"/>
<name>A0A7S2P6Y7_9DINO</name>
<accession>A0A7S2P6Y7</accession>
<organism evidence="1">
    <name type="scientific">Zooxanthella nutricula</name>
    <dbReference type="NCBI Taxonomy" id="1333877"/>
    <lineage>
        <taxon>Eukaryota</taxon>
        <taxon>Sar</taxon>
        <taxon>Alveolata</taxon>
        <taxon>Dinophyceae</taxon>
        <taxon>Peridiniales</taxon>
        <taxon>Peridiniales incertae sedis</taxon>
        <taxon>Zooxanthella</taxon>
    </lineage>
</organism>
<protein>
    <submittedName>
        <fullName evidence="1">Uncharacterized protein</fullName>
    </submittedName>
</protein>